<accession>A0A951PPE7</accession>
<reference evidence="1" key="2">
    <citation type="journal article" date="2022" name="Microbiol. Resour. Announc.">
        <title>Metagenome Sequencing to Explore Phylogenomics of Terrestrial Cyanobacteria.</title>
        <authorList>
            <person name="Ward R.D."/>
            <person name="Stajich J.E."/>
            <person name="Johansen J.R."/>
            <person name="Huntemann M."/>
            <person name="Clum A."/>
            <person name="Foster B."/>
            <person name="Foster B."/>
            <person name="Roux S."/>
            <person name="Palaniappan K."/>
            <person name="Varghese N."/>
            <person name="Mukherjee S."/>
            <person name="Reddy T.B.K."/>
            <person name="Daum C."/>
            <person name="Copeland A."/>
            <person name="Chen I.A."/>
            <person name="Ivanova N.N."/>
            <person name="Kyrpides N.C."/>
            <person name="Shapiro N."/>
            <person name="Eloe-Fadrosh E.A."/>
            <person name="Pietrasiak N."/>
        </authorList>
    </citation>
    <scope>NUCLEOTIDE SEQUENCE</scope>
    <source>
        <strain evidence="1">CPER-KK1</strain>
    </source>
</reference>
<sequence length="75" mass="8416">MPRATLPRTTAPLSSEDKGTIAAVLTWDLCKPVTPEEIEAIQVNGEWVAVRLSCQRAVPIHRDVFRSIRQQQYLG</sequence>
<reference evidence="1" key="1">
    <citation type="submission" date="2021-05" db="EMBL/GenBank/DDBJ databases">
        <authorList>
            <person name="Pietrasiak N."/>
            <person name="Ward R."/>
            <person name="Stajich J.E."/>
            <person name="Kurbessoian T."/>
        </authorList>
    </citation>
    <scope>NUCLEOTIDE SEQUENCE</scope>
    <source>
        <strain evidence="1">CPER-KK1</strain>
    </source>
</reference>
<organism evidence="1 2">
    <name type="scientific">Symplocastrum torsivum CPER-KK1</name>
    <dbReference type="NCBI Taxonomy" id="450513"/>
    <lineage>
        <taxon>Bacteria</taxon>
        <taxon>Bacillati</taxon>
        <taxon>Cyanobacteriota</taxon>
        <taxon>Cyanophyceae</taxon>
        <taxon>Oscillatoriophycideae</taxon>
        <taxon>Oscillatoriales</taxon>
        <taxon>Microcoleaceae</taxon>
        <taxon>Symplocastrum</taxon>
    </lineage>
</organism>
<dbReference type="AlphaFoldDB" id="A0A951PPE7"/>
<evidence type="ECO:0000313" key="2">
    <source>
        <dbReference type="Proteomes" id="UP000753908"/>
    </source>
</evidence>
<evidence type="ECO:0000313" key="1">
    <source>
        <dbReference type="EMBL" id="MBW4547810.1"/>
    </source>
</evidence>
<comment type="caution">
    <text evidence="1">The sequence shown here is derived from an EMBL/GenBank/DDBJ whole genome shotgun (WGS) entry which is preliminary data.</text>
</comment>
<proteinExistence type="predicted"/>
<dbReference type="Proteomes" id="UP000753908">
    <property type="component" value="Unassembled WGS sequence"/>
</dbReference>
<name>A0A951PPE7_9CYAN</name>
<dbReference type="EMBL" id="JAHHIF010000049">
    <property type="protein sequence ID" value="MBW4547810.1"/>
    <property type="molecule type" value="Genomic_DNA"/>
</dbReference>
<protein>
    <submittedName>
        <fullName evidence="1">Uncharacterized protein</fullName>
    </submittedName>
</protein>
<gene>
    <name evidence="1" type="ORF">KME25_25695</name>
</gene>